<evidence type="ECO:0000313" key="1">
    <source>
        <dbReference type="EMBL" id="VVD80532.1"/>
    </source>
</evidence>
<dbReference type="EMBL" id="CABPSN010000001">
    <property type="protein sequence ID" value="VVD80532.1"/>
    <property type="molecule type" value="Genomic_DNA"/>
</dbReference>
<dbReference type="AlphaFoldDB" id="A0A5E4SZP1"/>
<keyword evidence="2" id="KW-1185">Reference proteome</keyword>
<dbReference type="Proteomes" id="UP000366819">
    <property type="component" value="Unassembled WGS sequence"/>
</dbReference>
<organism evidence="1 2">
    <name type="scientific">Pandoraea aquatica</name>
    <dbReference type="NCBI Taxonomy" id="2508290"/>
    <lineage>
        <taxon>Bacteria</taxon>
        <taxon>Pseudomonadati</taxon>
        <taxon>Pseudomonadota</taxon>
        <taxon>Betaproteobacteria</taxon>
        <taxon>Burkholderiales</taxon>
        <taxon>Burkholderiaceae</taxon>
        <taxon>Pandoraea</taxon>
    </lineage>
</organism>
<dbReference type="RefSeq" id="WP_246179353.1">
    <property type="nucleotide sequence ID" value="NZ_CABPSN010000001.1"/>
</dbReference>
<reference evidence="1 2" key="1">
    <citation type="submission" date="2019-08" db="EMBL/GenBank/DDBJ databases">
        <authorList>
            <person name="Peeters C."/>
        </authorList>
    </citation>
    <scope>NUCLEOTIDE SEQUENCE [LARGE SCALE GENOMIC DNA]</scope>
    <source>
        <strain evidence="1 2">LMG 31011</strain>
    </source>
</reference>
<proteinExistence type="predicted"/>
<gene>
    <name evidence="1" type="ORF">PAQ31011_01107</name>
</gene>
<protein>
    <submittedName>
        <fullName evidence="1">Phosphatidylethanolamine-binding protein</fullName>
    </submittedName>
</protein>
<sequence>MNPLSSPDATRATSVKQGVKRMAGTAAVATALIASLAGFAATAHAEGMSV</sequence>
<name>A0A5E4SZP1_9BURK</name>
<accession>A0A5E4SZP1</accession>
<evidence type="ECO:0000313" key="2">
    <source>
        <dbReference type="Proteomes" id="UP000366819"/>
    </source>
</evidence>